<gene>
    <name evidence="4" type="ORF">EZS27_009222</name>
</gene>
<dbReference type="AlphaFoldDB" id="A0A5J4SCI8"/>
<dbReference type="Pfam" id="PF13439">
    <property type="entry name" value="Glyco_transf_4"/>
    <property type="match status" value="1"/>
</dbReference>
<dbReference type="PANTHER" id="PTHR46401:SF2">
    <property type="entry name" value="GLYCOSYLTRANSFERASE WBBK-RELATED"/>
    <property type="match status" value="1"/>
</dbReference>
<proteinExistence type="predicted"/>
<dbReference type="GO" id="GO:0009103">
    <property type="term" value="P:lipopolysaccharide biosynthetic process"/>
    <property type="evidence" value="ECO:0007669"/>
    <property type="project" value="TreeGrafter"/>
</dbReference>
<dbReference type="CDD" id="cd03809">
    <property type="entry name" value="GT4_MtfB-like"/>
    <property type="match status" value="1"/>
</dbReference>
<dbReference type="PANTHER" id="PTHR46401">
    <property type="entry name" value="GLYCOSYLTRANSFERASE WBBK-RELATED"/>
    <property type="match status" value="1"/>
</dbReference>
<evidence type="ECO:0000259" key="2">
    <source>
        <dbReference type="Pfam" id="PF00534"/>
    </source>
</evidence>
<dbReference type="EC" id="2.4.1.-" evidence="4"/>
<dbReference type="Gene3D" id="3.40.50.2000">
    <property type="entry name" value="Glycogen Phosphorylase B"/>
    <property type="match status" value="2"/>
</dbReference>
<dbReference type="Pfam" id="PF00534">
    <property type="entry name" value="Glycos_transf_1"/>
    <property type="match status" value="1"/>
</dbReference>
<reference evidence="4" key="1">
    <citation type="submission" date="2019-03" db="EMBL/GenBank/DDBJ databases">
        <title>Single cell metagenomics reveals metabolic interactions within the superorganism composed of flagellate Streblomastix strix and complex community of Bacteroidetes bacteria on its surface.</title>
        <authorList>
            <person name="Treitli S.C."/>
            <person name="Kolisko M."/>
            <person name="Husnik F."/>
            <person name="Keeling P."/>
            <person name="Hampl V."/>
        </authorList>
    </citation>
    <scope>NUCLEOTIDE SEQUENCE</scope>
    <source>
        <strain evidence="4">STM</strain>
    </source>
</reference>
<feature type="domain" description="Glycosyl transferase family 1" evidence="2">
    <location>
        <begin position="209"/>
        <end position="358"/>
    </location>
</feature>
<sequence length="389" mass="45998">MSSILIDLSYINSEEKKRESISLYALRILNGFKFYKINNISLLVAEEMRYFFELEYSFFDIIIYSKYNRLLNCIPYFKGIYKMYFWRRYINRLDYSVVYIPFSWTGNALKIRMKKVITIHDLRPMRELHGAFANSLLFRFLKLNSLISKIFRFYFRLQIINADHIISISNYVKNDILGEWKQININKITTIYNGVVLASHALRPKIVIQQPFILYVNSLSSYKNIQTLIRAFIKIQIQIPHSIVVVGKTTSYWEDIVYEEIKKAHIEKRVMHIEYSSDEELKWLYKNASLFMTTSTREGFGYTPIEAAICKCPVISTLAESLPEVTQNLLNYYNPPCADDKLSILVCEILLKKSSQEQLAFISECYRKCYNYKEKSHEIYVLINKLFST</sequence>
<organism evidence="4">
    <name type="scientific">termite gut metagenome</name>
    <dbReference type="NCBI Taxonomy" id="433724"/>
    <lineage>
        <taxon>unclassified sequences</taxon>
        <taxon>metagenomes</taxon>
        <taxon>organismal metagenomes</taxon>
    </lineage>
</organism>
<evidence type="ECO:0000313" key="4">
    <source>
        <dbReference type="EMBL" id="KAA6343060.1"/>
    </source>
</evidence>
<accession>A0A5J4SCI8</accession>
<dbReference type="EMBL" id="SNRY01000290">
    <property type="protein sequence ID" value="KAA6343060.1"/>
    <property type="molecule type" value="Genomic_DNA"/>
</dbReference>
<keyword evidence="4" id="KW-0328">Glycosyltransferase</keyword>
<name>A0A5J4SCI8_9ZZZZ</name>
<feature type="domain" description="Glycosyltransferase subfamily 4-like N-terminal" evidence="3">
    <location>
        <begin position="84"/>
        <end position="197"/>
    </location>
</feature>
<comment type="caution">
    <text evidence="4">The sequence shown here is derived from an EMBL/GenBank/DDBJ whole genome shotgun (WGS) entry which is preliminary data.</text>
</comment>
<keyword evidence="1 4" id="KW-0808">Transferase</keyword>
<evidence type="ECO:0000259" key="3">
    <source>
        <dbReference type="Pfam" id="PF13439"/>
    </source>
</evidence>
<evidence type="ECO:0000256" key="1">
    <source>
        <dbReference type="ARBA" id="ARBA00022679"/>
    </source>
</evidence>
<dbReference type="SUPFAM" id="SSF53756">
    <property type="entry name" value="UDP-Glycosyltransferase/glycogen phosphorylase"/>
    <property type="match status" value="1"/>
</dbReference>
<dbReference type="GO" id="GO:0016757">
    <property type="term" value="F:glycosyltransferase activity"/>
    <property type="evidence" value="ECO:0007669"/>
    <property type="project" value="UniProtKB-KW"/>
</dbReference>
<dbReference type="InterPro" id="IPR028098">
    <property type="entry name" value="Glyco_trans_4-like_N"/>
</dbReference>
<protein>
    <submittedName>
        <fullName evidence="4">N-acetyl-alpha-D-glucosaminyl L-malate synthase</fullName>
        <ecNumber evidence="4">2.4.1.-</ecNumber>
    </submittedName>
</protein>
<dbReference type="InterPro" id="IPR001296">
    <property type="entry name" value="Glyco_trans_1"/>
</dbReference>